<evidence type="ECO:0000256" key="2">
    <source>
        <dbReference type="SAM" id="SignalP"/>
    </source>
</evidence>
<reference evidence="4 5" key="1">
    <citation type="submission" date="2019-01" db="EMBL/GenBank/DDBJ databases">
        <authorList>
            <person name="Sayadi A."/>
        </authorList>
    </citation>
    <scope>NUCLEOTIDE SEQUENCE [LARGE SCALE GENOMIC DNA]</scope>
</reference>
<feature type="compositionally biased region" description="Basic residues" evidence="1">
    <location>
        <begin position="115"/>
        <end position="126"/>
    </location>
</feature>
<dbReference type="OrthoDB" id="6764048at2759"/>
<sequence>MTLLMALMIYNRAVGLSGVDVDGGRGRLGGGKTALPGDDALKRPHAQNVQLDNSSAASRSFHAHLFIVALKSNEMVIISVQGMGLQMRPRLSGAQRRKLVKERKMAEGTWTEKNPRKKAPGHKKGERRPPAKPSGAVKDLNKAGPKGKGRVGDKRPRDDSKTPPQTSKKPRQDKGPSLTYSEVASNRMAVVHRLHPDIILEKGQADLISERLLKVLDEDSSTSPIQFINSTYSGGALWITCANEATGVWLRGTVASMGSLWEGADLTVVESKDLPKRPRVLVFVPEKDLEKQKEGPILARLGKQNPDLRVACWHLLSKKEQAGKGVTLSFSIDENVTSNCRFLGRAGQLIFLRPRPHLNRVPPSNRAGSTALYAIRCQSLETKEGGGVELTVGGDRLTVLPRLSCGPMEECLRIGRPPPPPLAGVPPGELAQEGAMRILGVISVLSLRRLLGNALATRRRFESGEEGLPPPPPNHHPPSMPPTKKTLSQVQKKLKAVTVWRTVLNQLKSRVSKQSGVSSQTDMAMKELIKRFERLDDIAILCSAKA</sequence>
<dbReference type="AlphaFoldDB" id="A0A653BIF5"/>
<feature type="compositionally biased region" description="Basic and acidic residues" evidence="1">
    <location>
        <begin position="150"/>
        <end position="161"/>
    </location>
</feature>
<dbReference type="EMBL" id="CAACVG010001512">
    <property type="protein sequence ID" value="VEN35377.1"/>
    <property type="molecule type" value="Genomic_DNA"/>
</dbReference>
<feature type="compositionally biased region" description="Pro residues" evidence="1">
    <location>
        <begin position="468"/>
        <end position="481"/>
    </location>
</feature>
<proteinExistence type="predicted"/>
<keyword evidence="2" id="KW-0732">Signal</keyword>
<feature type="domain" description="DUF4780" evidence="3">
    <location>
        <begin position="187"/>
        <end position="335"/>
    </location>
</feature>
<evidence type="ECO:0000256" key="1">
    <source>
        <dbReference type="SAM" id="MobiDB-lite"/>
    </source>
</evidence>
<dbReference type="Proteomes" id="UP000410492">
    <property type="component" value="Unassembled WGS sequence"/>
</dbReference>
<protein>
    <recommendedName>
        <fullName evidence="3">DUF4780 domain-containing protein</fullName>
    </recommendedName>
</protein>
<evidence type="ECO:0000313" key="4">
    <source>
        <dbReference type="EMBL" id="VEN35377.1"/>
    </source>
</evidence>
<feature type="region of interest" description="Disordered" evidence="1">
    <location>
        <begin position="94"/>
        <end position="178"/>
    </location>
</feature>
<name>A0A653BIF5_CALMS</name>
<feature type="chain" id="PRO_5024801728" description="DUF4780 domain-containing protein" evidence="2">
    <location>
        <begin position="16"/>
        <end position="546"/>
    </location>
</feature>
<gene>
    <name evidence="4" type="ORF">CALMAC_LOCUS1296</name>
</gene>
<dbReference type="Pfam" id="PF16012">
    <property type="entry name" value="DUF4780"/>
    <property type="match status" value="1"/>
</dbReference>
<feature type="region of interest" description="Disordered" evidence="1">
    <location>
        <begin position="461"/>
        <end position="485"/>
    </location>
</feature>
<feature type="signal peptide" evidence="2">
    <location>
        <begin position="1"/>
        <end position="15"/>
    </location>
</feature>
<dbReference type="InterPro" id="IPR031961">
    <property type="entry name" value="DUF4780"/>
</dbReference>
<keyword evidence="5" id="KW-1185">Reference proteome</keyword>
<evidence type="ECO:0000313" key="5">
    <source>
        <dbReference type="Proteomes" id="UP000410492"/>
    </source>
</evidence>
<organism evidence="4 5">
    <name type="scientific">Callosobruchus maculatus</name>
    <name type="common">Southern cowpea weevil</name>
    <name type="synonym">Pulse bruchid</name>
    <dbReference type="NCBI Taxonomy" id="64391"/>
    <lineage>
        <taxon>Eukaryota</taxon>
        <taxon>Metazoa</taxon>
        <taxon>Ecdysozoa</taxon>
        <taxon>Arthropoda</taxon>
        <taxon>Hexapoda</taxon>
        <taxon>Insecta</taxon>
        <taxon>Pterygota</taxon>
        <taxon>Neoptera</taxon>
        <taxon>Endopterygota</taxon>
        <taxon>Coleoptera</taxon>
        <taxon>Polyphaga</taxon>
        <taxon>Cucujiformia</taxon>
        <taxon>Chrysomeloidea</taxon>
        <taxon>Chrysomelidae</taxon>
        <taxon>Bruchinae</taxon>
        <taxon>Bruchini</taxon>
        <taxon>Callosobruchus</taxon>
    </lineage>
</organism>
<evidence type="ECO:0000259" key="3">
    <source>
        <dbReference type="Pfam" id="PF16012"/>
    </source>
</evidence>
<accession>A0A653BIF5</accession>